<dbReference type="EMBL" id="JBHUHZ010000001">
    <property type="protein sequence ID" value="MFD2162589.1"/>
    <property type="molecule type" value="Genomic_DNA"/>
</dbReference>
<reference evidence="2" key="1">
    <citation type="journal article" date="2019" name="Int. J. Syst. Evol. Microbiol.">
        <title>The Global Catalogue of Microorganisms (GCM) 10K type strain sequencing project: providing services to taxonomists for standard genome sequencing and annotation.</title>
        <authorList>
            <consortium name="The Broad Institute Genomics Platform"/>
            <consortium name="The Broad Institute Genome Sequencing Center for Infectious Disease"/>
            <person name="Wu L."/>
            <person name="Ma J."/>
        </authorList>
    </citation>
    <scope>NUCLEOTIDE SEQUENCE [LARGE SCALE GENOMIC DNA]</scope>
    <source>
        <strain evidence="2">KCTC 42217</strain>
    </source>
</reference>
<dbReference type="RefSeq" id="WP_255903309.1">
    <property type="nucleotide sequence ID" value="NZ_JAFMZO010000003.1"/>
</dbReference>
<keyword evidence="2" id="KW-1185">Reference proteome</keyword>
<comment type="caution">
    <text evidence="1">The sequence shown here is derived from an EMBL/GenBank/DDBJ whole genome shotgun (WGS) entry which is preliminary data.</text>
</comment>
<proteinExistence type="predicted"/>
<protein>
    <submittedName>
        <fullName evidence="1">Uncharacterized protein</fullName>
    </submittedName>
</protein>
<sequence>MRHCLIVTTLLYSFFLASGQEVQRKKDETLERFVERFKPEHSTVTHKVIQTNWDLKPVILAFYDQAYKLRPNSPDEQEDHRILAVLFVKSKTNHYQKIFIDTIPTEGGAPTIESFFFANADKDLKKELVIIASWNVQHYDVSGTLYQTFVYDNMSNLKDNKLRFLKYISNKLSGGCECDWQDERSRKAKFTTAASIKDELKRLGYKY</sequence>
<organism evidence="1 2">
    <name type="scientific">Paradesertivirga mongoliensis</name>
    <dbReference type="NCBI Taxonomy" id="2100740"/>
    <lineage>
        <taxon>Bacteria</taxon>
        <taxon>Pseudomonadati</taxon>
        <taxon>Bacteroidota</taxon>
        <taxon>Sphingobacteriia</taxon>
        <taxon>Sphingobacteriales</taxon>
        <taxon>Sphingobacteriaceae</taxon>
        <taxon>Paradesertivirga</taxon>
    </lineage>
</organism>
<name>A0ABW4ZKH7_9SPHI</name>
<evidence type="ECO:0000313" key="2">
    <source>
        <dbReference type="Proteomes" id="UP001597387"/>
    </source>
</evidence>
<accession>A0ABW4ZKH7</accession>
<gene>
    <name evidence="1" type="ORF">ACFSJU_09320</name>
</gene>
<dbReference type="Proteomes" id="UP001597387">
    <property type="component" value="Unassembled WGS sequence"/>
</dbReference>
<evidence type="ECO:0000313" key="1">
    <source>
        <dbReference type="EMBL" id="MFD2162589.1"/>
    </source>
</evidence>